<name>A0AAV2H887_LYMST</name>
<organism evidence="1 2">
    <name type="scientific">Lymnaea stagnalis</name>
    <name type="common">Great pond snail</name>
    <name type="synonym">Helix stagnalis</name>
    <dbReference type="NCBI Taxonomy" id="6523"/>
    <lineage>
        <taxon>Eukaryota</taxon>
        <taxon>Metazoa</taxon>
        <taxon>Spiralia</taxon>
        <taxon>Lophotrochozoa</taxon>
        <taxon>Mollusca</taxon>
        <taxon>Gastropoda</taxon>
        <taxon>Heterobranchia</taxon>
        <taxon>Euthyneura</taxon>
        <taxon>Panpulmonata</taxon>
        <taxon>Hygrophila</taxon>
        <taxon>Lymnaeoidea</taxon>
        <taxon>Lymnaeidae</taxon>
        <taxon>Lymnaea</taxon>
    </lineage>
</organism>
<reference evidence="1 2" key="1">
    <citation type="submission" date="2024-04" db="EMBL/GenBank/DDBJ databases">
        <authorList>
            <consortium name="Genoscope - CEA"/>
            <person name="William W."/>
        </authorList>
    </citation>
    <scope>NUCLEOTIDE SEQUENCE [LARGE SCALE GENOMIC DNA]</scope>
</reference>
<proteinExistence type="predicted"/>
<dbReference type="AlphaFoldDB" id="A0AAV2H887"/>
<evidence type="ECO:0000313" key="1">
    <source>
        <dbReference type="EMBL" id="CAL1528446.1"/>
    </source>
</evidence>
<comment type="caution">
    <text evidence="1">The sequence shown here is derived from an EMBL/GenBank/DDBJ whole genome shotgun (WGS) entry which is preliminary data.</text>
</comment>
<dbReference type="Proteomes" id="UP001497497">
    <property type="component" value="Unassembled WGS sequence"/>
</dbReference>
<dbReference type="PANTHER" id="PTHR35348">
    <property type="entry name" value="TESTIS, PROSTATE AND PLACENTA-EXPRESSED PROTEIN"/>
    <property type="match status" value="1"/>
</dbReference>
<dbReference type="EMBL" id="CAXITT010000033">
    <property type="protein sequence ID" value="CAL1528446.1"/>
    <property type="molecule type" value="Genomic_DNA"/>
</dbReference>
<dbReference type="Pfam" id="PF22574">
    <property type="entry name" value="SPMIP8"/>
    <property type="match status" value="1"/>
</dbReference>
<dbReference type="InterPro" id="IPR034584">
    <property type="entry name" value="SPMIP8"/>
</dbReference>
<evidence type="ECO:0000313" key="2">
    <source>
        <dbReference type="Proteomes" id="UP001497497"/>
    </source>
</evidence>
<keyword evidence="2" id="KW-1185">Reference proteome</keyword>
<accession>A0AAV2H887</accession>
<protein>
    <submittedName>
        <fullName evidence="1">Uncharacterized protein</fullName>
    </submittedName>
</protein>
<sequence length="188" mass="21748">MSPPQQTLALRNRLFPGIARESNEIPYYIYHYPSSQRVKLAAVKHGIFNPALPTYRQIEHDNSPLIAKLSDEHCRTSTTLTARDFELANAGVFPVKKYFHCLEITDTGRRLKDAFFSTEDSDDLLQKAATKRKYSDSGVRFDGMALQVKKPQLIRDWRYSFKSHHRLLPDRTQQPLPAILEAQHRRPL</sequence>
<dbReference type="PANTHER" id="PTHR35348:SF1">
    <property type="entry name" value="TESTIS, PROSTATE AND PLACENTA-EXPRESSED PROTEIN"/>
    <property type="match status" value="1"/>
</dbReference>
<gene>
    <name evidence="1" type="ORF">GSLYS_00002616001</name>
</gene>